<evidence type="ECO:0000313" key="2">
    <source>
        <dbReference type="EMBL" id="ADU46097.1"/>
    </source>
</evidence>
<dbReference type="InterPro" id="IPR011041">
    <property type="entry name" value="Quinoprot_gluc/sorb_DH_b-prop"/>
</dbReference>
<dbReference type="InterPro" id="IPR011042">
    <property type="entry name" value="6-blade_b-propeller_TolB-like"/>
</dbReference>
<proteinExistence type="predicted"/>
<evidence type="ECO:0000259" key="1">
    <source>
        <dbReference type="Pfam" id="PF07995"/>
    </source>
</evidence>
<name>E6VQI9_RHOPX</name>
<dbReference type="KEGG" id="rpx:Rpdx1_4547"/>
<dbReference type="eggNOG" id="COG2133">
    <property type="taxonomic scope" value="Bacteria"/>
</dbReference>
<dbReference type="AlphaFoldDB" id="E6VQI9"/>
<dbReference type="PANTHER" id="PTHR19328:SF75">
    <property type="entry name" value="ALDOSE SUGAR DEHYDROGENASE YLII"/>
    <property type="match status" value="1"/>
</dbReference>
<dbReference type="Pfam" id="PF07995">
    <property type="entry name" value="GSDH"/>
    <property type="match status" value="1"/>
</dbReference>
<reference evidence="2" key="1">
    <citation type="submission" date="2010-12" db="EMBL/GenBank/DDBJ databases">
        <title>Complete sequence of Rhodopseudomonas palustris DX-1.</title>
        <authorList>
            <consortium name="US DOE Joint Genome Institute"/>
            <person name="Lucas S."/>
            <person name="Copeland A."/>
            <person name="Lapidus A."/>
            <person name="Cheng J.-F."/>
            <person name="Goodwin L."/>
            <person name="Pitluck S."/>
            <person name="Misra M."/>
            <person name="Chertkov O."/>
            <person name="Detter J.C."/>
            <person name="Han C."/>
            <person name="Tapia R."/>
            <person name="Land M."/>
            <person name="Hauser L."/>
            <person name="Kyrpides N."/>
            <person name="Ivanova N."/>
            <person name="Ovchinnikova G."/>
            <person name="Logan B."/>
            <person name="Oda Y."/>
            <person name="Harwood C."/>
            <person name="Woyke T."/>
        </authorList>
    </citation>
    <scope>NUCLEOTIDE SEQUENCE [LARGE SCALE GENOMIC DNA]</scope>
    <source>
        <strain evidence="2">DX-1</strain>
    </source>
</reference>
<accession>E6VQI9</accession>
<dbReference type="BioCyc" id="RPAL652103:RPDX1_RS22475-MONOMER"/>
<dbReference type="OrthoDB" id="9770043at2"/>
<dbReference type="Gene3D" id="2.120.10.30">
    <property type="entry name" value="TolB, C-terminal domain"/>
    <property type="match status" value="1"/>
</dbReference>
<evidence type="ECO:0000313" key="3">
    <source>
        <dbReference type="Proteomes" id="UP000001402"/>
    </source>
</evidence>
<gene>
    <name evidence="2" type="ordered locus">Rpdx1_4547</name>
</gene>
<dbReference type="Proteomes" id="UP000001402">
    <property type="component" value="Chromosome"/>
</dbReference>
<sequence length="388" mass="41449" precursor="true">MKAPIVWVSGTLTAATALVAASLLIATASRGEVTTFPSSAGPLVVDTVAQNLAHPWGLAFLSDGRMLVTERPGRLRLVTPRGELSQPLAGVPEVWASGQGGLLDVVADKDVAANRTIYLCYAERDGRGGRTAVARGTLVDGDAPRLDAVKVIFRQQGPLSSGNHYGCRIAQDARGDLFVTLGDHYGPRNQAQSLSDHIGKIVRIAPDGGVPKDNPFAGRDGARPEIWSLGHRNPQGLAFNPADGSLWEVEHGPRGGDEVNLIRKGENFGWPVIGYGVDYSGAKIHEATAKPGMQQPAKYWVPSISPSGMAFYTGKLFPSWNGNLFIGALSGQMLVRLSLDGDRITGEERLLQTLSERIRDVRQGPDGALWLLTDSTAGRILRVRPAAN</sequence>
<dbReference type="HOGENOM" id="CLU_012253_1_1_5"/>
<feature type="domain" description="Glucose/Sorbosone dehydrogenase" evidence="1">
    <location>
        <begin position="52"/>
        <end position="382"/>
    </location>
</feature>
<dbReference type="EMBL" id="CP002418">
    <property type="protein sequence ID" value="ADU46097.1"/>
    <property type="molecule type" value="Genomic_DNA"/>
</dbReference>
<dbReference type="STRING" id="652103.Rpdx1_4547"/>
<protein>
    <recommendedName>
        <fullName evidence="1">Glucose/Sorbosone dehydrogenase domain-containing protein</fullName>
    </recommendedName>
</protein>
<dbReference type="InterPro" id="IPR012938">
    <property type="entry name" value="Glc/Sorbosone_DH"/>
</dbReference>
<dbReference type="SUPFAM" id="SSF50952">
    <property type="entry name" value="Soluble quinoprotein glucose dehydrogenase"/>
    <property type="match status" value="1"/>
</dbReference>
<organism evidence="2 3">
    <name type="scientific">Rhodopseudomonas palustris (strain DX-1)</name>
    <dbReference type="NCBI Taxonomy" id="652103"/>
    <lineage>
        <taxon>Bacteria</taxon>
        <taxon>Pseudomonadati</taxon>
        <taxon>Pseudomonadota</taxon>
        <taxon>Alphaproteobacteria</taxon>
        <taxon>Hyphomicrobiales</taxon>
        <taxon>Nitrobacteraceae</taxon>
        <taxon>Rhodopseudomonas</taxon>
    </lineage>
</organism>
<dbReference type="PANTHER" id="PTHR19328">
    <property type="entry name" value="HEDGEHOG-INTERACTING PROTEIN"/>
    <property type="match status" value="1"/>
</dbReference>